<dbReference type="CDD" id="cd00303">
    <property type="entry name" value="retropepsin_like"/>
    <property type="match status" value="1"/>
</dbReference>
<dbReference type="PANTHER" id="PTHR33067">
    <property type="entry name" value="RNA-DIRECTED DNA POLYMERASE-RELATED"/>
    <property type="match status" value="1"/>
</dbReference>
<dbReference type="Proteomes" id="UP000694240">
    <property type="component" value="Chromosome 1"/>
</dbReference>
<evidence type="ECO:0000256" key="2">
    <source>
        <dbReference type="SAM" id="MobiDB-lite"/>
    </source>
</evidence>
<sequence>MLAAVPKQKWIAKSDVKAPITVTSFSLTVVQAGLSPLSEIPKVAPSISKVSDGGLTSLCVEDIRSTRDQLTDPPFPPPPGWGAMSNKEKKKQLKMWHNRQRSLQERVLVSKLETVTDSGIPRQGLNSRPRQWIVRSWIASNNLLLGRIWIVWDPSVSVLVFSRTDQLMVCSIKIPDIAQSFAVTFVYGRNNEAERRSLWDDTTRLSASSPLCNSPWLLVGDFNQIASITEHYSLMPSNISLRGLEDLQAYMRDSDLVDLPCRGVLYTWSNHQQDNPILRKLDRAIVNGCWLATFPTASAIFDPPSDSDHAACMVILNNSPPPSKKKSFKYFSFLSRHPDFISSILAAWQKEKAVGSFMFSLGELLKEAKKACRDLNRRGFSNIQQRTKESLSSLEDIQAQLMSNPSDFLFRAEHVARKNWNFFASSLESFYKQKSRIKWLKEGDANTRFFHRVIKGMIVEYYSNLLGSEDSTTRPNSLDRIQELLISDLELLTSYLEEAYLIMSKHSTPRSTRSFKISRDHSTPRARELRERSNTVNLVHQQPLEMAEEQNQQNGPANIGAGDAPRDHRQRKGIAPPAIQNNNFEIKSGLILMIQGNKFHGLPMEDPLDHLDEFDRLYNLTKINGNKDVEEGWKLVENLAQSDGNYNEDCDRTVRDTADSDAKHTTEIKALNDKLDRILLNQQKHVHFLVDDDQFQVHDGEGNQLEEVSYINNNQGGYKGYNNFKTNNPNLSYSSTNVANPQDQVYPPQQQQGQNKPFVPYNQGFVPKQQFQGNYQPPPPPGFATQQNQGPAAPAAEMKQMNPKEYATAHAITMCHDRELSTRPVPDLIIGDSDVQEGEASTQVEVSFVEFNHSAGSRHLIQSTTEEKAAIIERMVKRFKPTPLPSRALPWTFRKAWMERYKSVVAKQLDEIEAVMPLMEVLNLIPDPHKDVRNLIHEMIKMYHDSDDETDATPSRAADKRIVHEKLEDPGSFTLPCSIGELTFSDCLCDLGASVSLMPLSVARRLEFIQYKLCDLTLILVDRSSRKPFGMLKDLPVMINGVKVPTDFVVLDMEVEHKDLLILGRPFLASLGAVIDVREGKISLNLGKHIKLQFNINRTPQGLTEDGNTTGNDRMISEEGYETERVKEFKKRSDKQDETIEKLAHTVEELRSKLNQLQKEAQPKRRIDTIPRKKFTSRWSEEIDYPPEEKETYFEERGIEYSVADLSRENAEYDDDIREDYADPLYSFIMSNYSGESSMDPDYNVGEAESWSARPREQHVYQSFRDEFERSVFRQSWRKETKLLNKPDEVTVEEYIRFFEMNDFWERVEREPNLESRRFCMSLRGIHHSSLVNLGGRGGPHSLDLAAGADDFCSLVVYATAVLAATEGERSSILRAVLAATELIRSSTHLLEQIQNKAVRLWPRSNHKQPLTSNYVHSSPELHPFRCDETLKTQLVAIPTEDEITHSLFSMPKNKAPGPDGFPAEFFWETWHVVKDATIAAVMEFFKTGHLLKLRVLTVSPLVALF</sequence>
<comment type="caution">
    <text evidence="4">The sequence shown here is derived from an EMBL/GenBank/DDBJ whole genome shotgun (WGS) entry which is preliminary data.</text>
</comment>
<feature type="compositionally biased region" description="Low complexity" evidence="2">
    <location>
        <begin position="741"/>
        <end position="757"/>
    </location>
</feature>
<feature type="region of interest" description="Disordered" evidence="2">
    <location>
        <begin position="548"/>
        <end position="576"/>
    </location>
</feature>
<name>A0A8T2GMI5_9BRAS</name>
<gene>
    <name evidence="4" type="ORF">ISN45_At01g036730</name>
</gene>
<dbReference type="EMBL" id="JAEFBK010000001">
    <property type="protein sequence ID" value="KAG7648631.1"/>
    <property type="molecule type" value="Genomic_DNA"/>
</dbReference>
<feature type="domain" description="Arabidopsis retrotransposon Orf1 C-terminal" evidence="3">
    <location>
        <begin position="1265"/>
        <end position="1306"/>
    </location>
</feature>
<evidence type="ECO:0000256" key="1">
    <source>
        <dbReference type="SAM" id="Coils"/>
    </source>
</evidence>
<dbReference type="PANTHER" id="PTHR33067:SF31">
    <property type="entry name" value="RNA-DIRECTED DNA POLYMERASE"/>
    <property type="match status" value="1"/>
</dbReference>
<feature type="compositionally biased region" description="Polar residues" evidence="2">
    <location>
        <begin position="727"/>
        <end position="740"/>
    </location>
</feature>
<evidence type="ECO:0000313" key="4">
    <source>
        <dbReference type="EMBL" id="KAG7648631.1"/>
    </source>
</evidence>
<keyword evidence="5" id="KW-1185">Reference proteome</keyword>
<dbReference type="InterPro" id="IPR004312">
    <property type="entry name" value="ATHILA_Orf1_C"/>
</dbReference>
<protein>
    <submittedName>
        <fullName evidence="4">Aspartic peptidase domain superfamily</fullName>
    </submittedName>
</protein>
<reference evidence="4 5" key="1">
    <citation type="submission" date="2020-12" db="EMBL/GenBank/DDBJ databases">
        <title>Concerted genomic and epigenomic changes stabilize Arabidopsis allopolyploids.</title>
        <authorList>
            <person name="Chen Z."/>
        </authorList>
    </citation>
    <scope>NUCLEOTIDE SEQUENCE [LARGE SCALE GENOMIC DNA]</scope>
    <source>
        <strain evidence="4">Allo738</strain>
        <tissue evidence="4">Leaf</tissue>
    </source>
</reference>
<feature type="coiled-coil region" evidence="1">
    <location>
        <begin position="1133"/>
        <end position="1167"/>
    </location>
</feature>
<organism evidence="4 5">
    <name type="scientific">Arabidopsis thaliana x Arabidopsis arenosa</name>
    <dbReference type="NCBI Taxonomy" id="1240361"/>
    <lineage>
        <taxon>Eukaryota</taxon>
        <taxon>Viridiplantae</taxon>
        <taxon>Streptophyta</taxon>
        <taxon>Embryophyta</taxon>
        <taxon>Tracheophyta</taxon>
        <taxon>Spermatophyta</taxon>
        <taxon>Magnoliopsida</taxon>
        <taxon>eudicotyledons</taxon>
        <taxon>Gunneridae</taxon>
        <taxon>Pentapetalae</taxon>
        <taxon>rosids</taxon>
        <taxon>malvids</taxon>
        <taxon>Brassicales</taxon>
        <taxon>Brassicaceae</taxon>
        <taxon>Camelineae</taxon>
        <taxon>Arabidopsis</taxon>
    </lineage>
</organism>
<evidence type="ECO:0000313" key="5">
    <source>
        <dbReference type="Proteomes" id="UP000694240"/>
    </source>
</evidence>
<proteinExistence type="predicted"/>
<accession>A0A8T2GMI5</accession>
<evidence type="ECO:0000259" key="3">
    <source>
        <dbReference type="Pfam" id="PF03078"/>
    </source>
</evidence>
<keyword evidence="1" id="KW-0175">Coiled coil</keyword>
<feature type="region of interest" description="Disordered" evidence="2">
    <location>
        <begin position="727"/>
        <end position="762"/>
    </location>
</feature>
<dbReference type="Pfam" id="PF03078">
    <property type="entry name" value="ATHILA"/>
    <property type="match status" value="1"/>
</dbReference>